<dbReference type="KEGG" id="plon:Pla110_46260"/>
<proteinExistence type="inferred from homology"/>
<keyword evidence="1 5" id="KW-0963">Cytoplasm</keyword>
<feature type="domain" description="Exonuclease VII large subunit C-terminal" evidence="7">
    <location>
        <begin position="130"/>
        <end position="349"/>
    </location>
</feature>
<accession>A0A518CUF6</accession>
<feature type="domain" description="OB-fold nucleic acid binding" evidence="8">
    <location>
        <begin position="14"/>
        <end position="106"/>
    </location>
</feature>
<dbReference type="InterPro" id="IPR025824">
    <property type="entry name" value="OB-fold_nuc-bd_dom"/>
</dbReference>
<dbReference type="AlphaFoldDB" id="A0A518CUF6"/>
<dbReference type="GO" id="GO:0009318">
    <property type="term" value="C:exodeoxyribonuclease VII complex"/>
    <property type="evidence" value="ECO:0007669"/>
    <property type="project" value="UniProtKB-UniRule"/>
</dbReference>
<keyword evidence="3 5" id="KW-0378">Hydrolase</keyword>
<protein>
    <recommendedName>
        <fullName evidence="5">Exodeoxyribonuclease 7 large subunit</fullName>
        <ecNumber evidence="5">3.1.11.6</ecNumber>
    </recommendedName>
    <alternativeName>
        <fullName evidence="5">Exodeoxyribonuclease VII large subunit</fullName>
        <shortName evidence="5">Exonuclease VII large subunit</shortName>
    </alternativeName>
</protein>
<dbReference type="Pfam" id="PF13742">
    <property type="entry name" value="tRNA_anti_2"/>
    <property type="match status" value="1"/>
</dbReference>
<name>A0A518CUF6_9PLAN</name>
<reference evidence="9 10" key="1">
    <citation type="submission" date="2019-02" db="EMBL/GenBank/DDBJ databases">
        <title>Deep-cultivation of Planctomycetes and their phenomic and genomic characterization uncovers novel biology.</title>
        <authorList>
            <person name="Wiegand S."/>
            <person name="Jogler M."/>
            <person name="Boedeker C."/>
            <person name="Pinto D."/>
            <person name="Vollmers J."/>
            <person name="Rivas-Marin E."/>
            <person name="Kohn T."/>
            <person name="Peeters S.H."/>
            <person name="Heuer A."/>
            <person name="Rast P."/>
            <person name="Oberbeckmann S."/>
            <person name="Bunk B."/>
            <person name="Jeske O."/>
            <person name="Meyerdierks A."/>
            <person name="Storesund J.E."/>
            <person name="Kallscheuer N."/>
            <person name="Luecker S."/>
            <person name="Lage O.M."/>
            <person name="Pohl T."/>
            <person name="Merkel B.J."/>
            <person name="Hornburger P."/>
            <person name="Mueller R.-W."/>
            <person name="Bruemmer F."/>
            <person name="Labrenz M."/>
            <person name="Spormann A.M."/>
            <person name="Op den Camp H."/>
            <person name="Overmann J."/>
            <person name="Amann R."/>
            <person name="Jetten M.S.M."/>
            <person name="Mascher T."/>
            <person name="Medema M.H."/>
            <person name="Devos D.P."/>
            <person name="Kaster A.-K."/>
            <person name="Ovreas L."/>
            <person name="Rohde M."/>
            <person name="Galperin M.Y."/>
            <person name="Jogler C."/>
        </authorList>
    </citation>
    <scope>NUCLEOTIDE SEQUENCE [LARGE SCALE GENOMIC DNA]</scope>
    <source>
        <strain evidence="9 10">Pla110</strain>
    </source>
</reference>
<evidence type="ECO:0000313" key="10">
    <source>
        <dbReference type="Proteomes" id="UP000317178"/>
    </source>
</evidence>
<dbReference type="Proteomes" id="UP000317178">
    <property type="component" value="Chromosome"/>
</dbReference>
<comment type="similarity">
    <text evidence="5 6">Belongs to the XseA family.</text>
</comment>
<dbReference type="GO" id="GO:0006308">
    <property type="term" value="P:DNA catabolic process"/>
    <property type="evidence" value="ECO:0007669"/>
    <property type="project" value="UniProtKB-UniRule"/>
</dbReference>
<dbReference type="InterPro" id="IPR020579">
    <property type="entry name" value="Exonuc_VII_lsu_C"/>
</dbReference>
<keyword evidence="4 5" id="KW-0269">Exonuclease</keyword>
<dbReference type="RefSeq" id="WP_144999393.1">
    <property type="nucleotide sequence ID" value="NZ_CP036281.1"/>
</dbReference>
<evidence type="ECO:0000256" key="1">
    <source>
        <dbReference type="ARBA" id="ARBA00022490"/>
    </source>
</evidence>
<keyword evidence="2 5" id="KW-0540">Nuclease</keyword>
<comment type="subunit">
    <text evidence="5">Heterooligomer composed of large and small subunits.</text>
</comment>
<organism evidence="9 10">
    <name type="scientific">Polystyrenella longa</name>
    <dbReference type="NCBI Taxonomy" id="2528007"/>
    <lineage>
        <taxon>Bacteria</taxon>
        <taxon>Pseudomonadati</taxon>
        <taxon>Planctomycetota</taxon>
        <taxon>Planctomycetia</taxon>
        <taxon>Planctomycetales</taxon>
        <taxon>Planctomycetaceae</taxon>
        <taxon>Polystyrenella</taxon>
    </lineage>
</organism>
<dbReference type="GO" id="GO:0003676">
    <property type="term" value="F:nucleic acid binding"/>
    <property type="evidence" value="ECO:0007669"/>
    <property type="project" value="InterPro"/>
</dbReference>
<gene>
    <name evidence="5 9" type="primary">xseA</name>
    <name evidence="9" type="ORF">Pla110_46260</name>
</gene>
<dbReference type="PANTHER" id="PTHR30008:SF0">
    <property type="entry name" value="EXODEOXYRIBONUCLEASE 7 LARGE SUBUNIT"/>
    <property type="match status" value="1"/>
</dbReference>
<dbReference type="Pfam" id="PF02601">
    <property type="entry name" value="Exonuc_VII_L"/>
    <property type="match status" value="1"/>
</dbReference>
<evidence type="ECO:0000256" key="4">
    <source>
        <dbReference type="ARBA" id="ARBA00022839"/>
    </source>
</evidence>
<dbReference type="HAMAP" id="MF_00378">
    <property type="entry name" value="Exonuc_7_L"/>
    <property type="match status" value="1"/>
</dbReference>
<evidence type="ECO:0000313" key="9">
    <source>
        <dbReference type="EMBL" id="QDU82863.1"/>
    </source>
</evidence>
<comment type="function">
    <text evidence="5">Bidirectionally degrades single-stranded DNA into large acid-insoluble oligonucleotides, which are then degraded further into small acid-soluble oligonucleotides.</text>
</comment>
<dbReference type="NCBIfam" id="TIGR00237">
    <property type="entry name" value="xseA"/>
    <property type="match status" value="1"/>
</dbReference>
<dbReference type="GO" id="GO:0005737">
    <property type="term" value="C:cytoplasm"/>
    <property type="evidence" value="ECO:0007669"/>
    <property type="project" value="UniProtKB-SubCell"/>
</dbReference>
<evidence type="ECO:0000256" key="5">
    <source>
        <dbReference type="HAMAP-Rule" id="MF_00378"/>
    </source>
</evidence>
<dbReference type="EC" id="3.1.11.6" evidence="5"/>
<dbReference type="PANTHER" id="PTHR30008">
    <property type="entry name" value="EXODEOXYRIBONUCLEASE 7 LARGE SUBUNIT"/>
    <property type="match status" value="1"/>
</dbReference>
<dbReference type="GO" id="GO:0008855">
    <property type="term" value="F:exodeoxyribonuclease VII activity"/>
    <property type="evidence" value="ECO:0007669"/>
    <property type="project" value="UniProtKB-UniRule"/>
</dbReference>
<evidence type="ECO:0000259" key="8">
    <source>
        <dbReference type="Pfam" id="PF13742"/>
    </source>
</evidence>
<comment type="catalytic activity">
    <reaction evidence="5 6">
        <text>Exonucleolytic cleavage in either 5'- to 3'- or 3'- to 5'-direction to yield nucleoside 5'-phosphates.</text>
        <dbReference type="EC" id="3.1.11.6"/>
    </reaction>
</comment>
<evidence type="ECO:0000259" key="7">
    <source>
        <dbReference type="Pfam" id="PF02601"/>
    </source>
</evidence>
<dbReference type="OrthoDB" id="9802795at2"/>
<keyword evidence="10" id="KW-1185">Reference proteome</keyword>
<dbReference type="InterPro" id="IPR003753">
    <property type="entry name" value="Exonuc_VII_L"/>
</dbReference>
<sequence length="416" mass="45744">MSHGYDTPEEESVWSVSELTRQMKELLESNFPLVWVAGEVSSCTRARSGHIYLTLKDENSQISAVIWKGTANRLKFDLDDGLQVIAAGAVEVYQPRGSYQLIIRELIPQGMGPLELAFRQLQAKLAEEGLFAPERKKLIPRFPMRIAVVTSPTSAAVRDMLQVMSRRWPVAEIIVVPAQVQGAQAGGEIAAGLKAVESIPNVDVVIVGRGGGSLEDLWAFNEEIVARAIAACPIPVISAVGHEIDVTIADLVADRRALTPSEAGELVVPDLRDILGGVRQIENDLRSALREQAHRARMQLEALVSRPVFARPLSTVHDRTMQLDELAARLNQNAKRVVHEGGNRLQNLSRTLEALSPLNVLSRGYSVTRRPETGEIVHQSDQIGTGDRLETLIRDGILYSRVESVEKKDSMPENEA</sequence>
<comment type="subcellular location">
    <subcellularLocation>
        <location evidence="5 6">Cytoplasm</location>
    </subcellularLocation>
</comment>
<evidence type="ECO:0000256" key="6">
    <source>
        <dbReference type="RuleBase" id="RU004355"/>
    </source>
</evidence>
<evidence type="ECO:0000256" key="2">
    <source>
        <dbReference type="ARBA" id="ARBA00022722"/>
    </source>
</evidence>
<evidence type="ECO:0000256" key="3">
    <source>
        <dbReference type="ARBA" id="ARBA00022801"/>
    </source>
</evidence>
<dbReference type="CDD" id="cd04489">
    <property type="entry name" value="ExoVII_LU_OBF"/>
    <property type="match status" value="1"/>
</dbReference>
<dbReference type="EMBL" id="CP036281">
    <property type="protein sequence ID" value="QDU82863.1"/>
    <property type="molecule type" value="Genomic_DNA"/>
</dbReference>